<evidence type="ECO:0000313" key="2">
    <source>
        <dbReference type="Proteomes" id="UP001565927"/>
    </source>
</evidence>
<sequence>MSAPQTRTETRTGPVGIGIIGAGVISGTYLDNLTSFPDVHVHAIGDLVPAAA</sequence>
<protein>
    <submittedName>
        <fullName evidence="1">Gfo/Idh/MocA family oxidoreductase</fullName>
    </submittedName>
</protein>
<dbReference type="Proteomes" id="UP001565927">
    <property type="component" value="Unassembled WGS sequence"/>
</dbReference>
<accession>A0ABV4H323</accession>
<reference evidence="1 2" key="1">
    <citation type="submission" date="2024-07" db="EMBL/GenBank/DDBJ databases">
        <authorList>
            <person name="Thanompreechachai J."/>
            <person name="Duangmal K."/>
        </authorList>
    </citation>
    <scope>NUCLEOTIDE SEQUENCE [LARGE SCALE GENOMIC DNA]</scope>
    <source>
        <strain evidence="1 2">LSe6-4</strain>
    </source>
</reference>
<dbReference type="InterPro" id="IPR036291">
    <property type="entry name" value="NAD(P)-bd_dom_sf"/>
</dbReference>
<keyword evidence="2" id="KW-1185">Reference proteome</keyword>
<evidence type="ECO:0000313" key="1">
    <source>
        <dbReference type="EMBL" id="MEZ0165975.1"/>
    </source>
</evidence>
<comment type="caution">
    <text evidence="1">The sequence shown here is derived from an EMBL/GenBank/DDBJ whole genome shotgun (WGS) entry which is preliminary data.</text>
</comment>
<gene>
    <name evidence="1" type="ORF">AB2L27_14540</name>
</gene>
<organism evidence="1 2">
    <name type="scientific">Kineococcus halophytocola</name>
    <dbReference type="NCBI Taxonomy" id="3234027"/>
    <lineage>
        <taxon>Bacteria</taxon>
        <taxon>Bacillati</taxon>
        <taxon>Actinomycetota</taxon>
        <taxon>Actinomycetes</taxon>
        <taxon>Kineosporiales</taxon>
        <taxon>Kineosporiaceae</taxon>
        <taxon>Kineococcus</taxon>
    </lineage>
</organism>
<feature type="non-terminal residue" evidence="1">
    <location>
        <position position="52"/>
    </location>
</feature>
<proteinExistence type="predicted"/>
<dbReference type="SUPFAM" id="SSF51735">
    <property type="entry name" value="NAD(P)-binding Rossmann-fold domains"/>
    <property type="match status" value="1"/>
</dbReference>
<dbReference type="Gene3D" id="3.40.50.720">
    <property type="entry name" value="NAD(P)-binding Rossmann-like Domain"/>
    <property type="match status" value="1"/>
</dbReference>
<name>A0ABV4H323_9ACTN</name>
<dbReference type="EMBL" id="JBGFTU010000016">
    <property type="protein sequence ID" value="MEZ0165975.1"/>
    <property type="molecule type" value="Genomic_DNA"/>
</dbReference>